<keyword evidence="8" id="KW-0479">Metal-binding</keyword>
<dbReference type="GO" id="GO:0035485">
    <property type="term" value="F:adenine/guanine mispair binding"/>
    <property type="evidence" value="ECO:0007669"/>
    <property type="project" value="TreeGrafter"/>
</dbReference>
<dbReference type="GO" id="GO:0032357">
    <property type="term" value="F:oxidized purine DNA binding"/>
    <property type="evidence" value="ECO:0007669"/>
    <property type="project" value="TreeGrafter"/>
</dbReference>
<evidence type="ECO:0000256" key="8">
    <source>
        <dbReference type="ARBA" id="ARBA00022723"/>
    </source>
</evidence>
<comment type="catalytic activity">
    <reaction evidence="1">
        <text>Hydrolyzes free adenine bases from 7,8-dihydro-8-oxoguanine:adenine mismatched double-stranded DNA, leaving an apurinic site.</text>
        <dbReference type="EC" id="3.2.2.31"/>
    </reaction>
</comment>
<dbReference type="SUPFAM" id="SSF48150">
    <property type="entry name" value="DNA-glycosylase"/>
    <property type="match status" value="1"/>
</dbReference>
<dbReference type="GO" id="GO:0006298">
    <property type="term" value="P:mismatch repair"/>
    <property type="evidence" value="ECO:0007669"/>
    <property type="project" value="TreeGrafter"/>
</dbReference>
<dbReference type="GO" id="GO:0006284">
    <property type="term" value="P:base-excision repair"/>
    <property type="evidence" value="ECO:0007669"/>
    <property type="project" value="InterPro"/>
</dbReference>
<evidence type="ECO:0000256" key="6">
    <source>
        <dbReference type="ARBA" id="ARBA00022023"/>
    </source>
</evidence>
<evidence type="ECO:0000313" key="16">
    <source>
        <dbReference type="EMBL" id="RXH58581.1"/>
    </source>
</evidence>
<dbReference type="PANTHER" id="PTHR42944:SF1">
    <property type="entry name" value="ADENINE DNA GLYCOSYLASE"/>
    <property type="match status" value="1"/>
</dbReference>
<evidence type="ECO:0000313" key="17">
    <source>
        <dbReference type="Proteomes" id="UP000289437"/>
    </source>
</evidence>
<keyword evidence="9" id="KW-0227">DNA damage</keyword>
<dbReference type="GO" id="GO:0051539">
    <property type="term" value="F:4 iron, 4 sulfur cluster binding"/>
    <property type="evidence" value="ECO:0007669"/>
    <property type="project" value="UniProtKB-KW"/>
</dbReference>
<reference evidence="16 17" key="1">
    <citation type="submission" date="2018-11" db="EMBL/GenBank/DDBJ databases">
        <authorList>
            <person name="Mardanov A.V."/>
            <person name="Ravin N.V."/>
            <person name="Dedysh S.N."/>
        </authorList>
    </citation>
    <scope>NUCLEOTIDE SEQUENCE [LARGE SCALE GENOMIC DNA]</scope>
    <source>
        <strain evidence="16 17">AF10</strain>
    </source>
</reference>
<dbReference type="InterPro" id="IPR004036">
    <property type="entry name" value="Endonuclease-III-like_CS2"/>
</dbReference>
<evidence type="ECO:0000256" key="12">
    <source>
        <dbReference type="ARBA" id="ARBA00023014"/>
    </source>
</evidence>
<sequence length="371" mass="41317">MDVAFAEIVEDKVRLDDRQTRRFRRLLSGWYRVHARKLPWRGNVDPYRTWVSEIMLQQTRVAAVIEHYSVFLEKFPTVVALALAPEADVLAVWSGLGYYRRARMLHKAAQFVTKELGGVLPRTSEELRTLPGIGEYTCAAIASIAFGESIAVVDGNVERVILRLMGRPEDATAAGKTYVREIAASLVPAKRVSLRIDEASDFHAKINASGDHNQAMMELGATICLPKAPLCLNCPVYALCLTRGEHRTLPRGKQTSRPAAYLLALRKDGTATEILLERRPDEASLMAGMFEIPPLPMDAVEGMEPMLRLRHAITNTNYYVQVFGDLPGLRSSLVVAEQDLSWVRTSKLTEIPLTGLTRKVLKRLGVIAVKV</sequence>
<dbReference type="GO" id="GO:0046872">
    <property type="term" value="F:metal ion binding"/>
    <property type="evidence" value="ECO:0007669"/>
    <property type="project" value="UniProtKB-KW"/>
</dbReference>
<dbReference type="PROSITE" id="PS01155">
    <property type="entry name" value="ENDONUCLEASE_III_2"/>
    <property type="match status" value="1"/>
</dbReference>
<keyword evidence="11" id="KW-0408">Iron</keyword>
<gene>
    <name evidence="16" type="ORF">GRAN_1891</name>
</gene>
<dbReference type="RefSeq" id="WP_128912550.1">
    <property type="nucleotide sequence ID" value="NZ_RDSM01000001.1"/>
</dbReference>
<dbReference type="OrthoDB" id="9802365at2"/>
<evidence type="ECO:0000256" key="7">
    <source>
        <dbReference type="ARBA" id="ARBA00022485"/>
    </source>
</evidence>
<dbReference type="Pfam" id="PF00730">
    <property type="entry name" value="HhH-GPD"/>
    <property type="match status" value="1"/>
</dbReference>
<keyword evidence="13" id="KW-0234">DNA repair</keyword>
<evidence type="ECO:0000256" key="14">
    <source>
        <dbReference type="ARBA" id="ARBA00023295"/>
    </source>
</evidence>
<dbReference type="SMART" id="SM00478">
    <property type="entry name" value="ENDO3c"/>
    <property type="match status" value="1"/>
</dbReference>
<comment type="function">
    <text evidence="3">Adenine glycosylase active on G-A mispairs. MutY also corrects error-prone DNA synthesis past GO lesions which are due to the oxidatively damaged form of guanine: 7,8-dihydro-8-oxoguanine (8-oxo-dGTP).</text>
</comment>
<evidence type="ECO:0000256" key="4">
    <source>
        <dbReference type="ARBA" id="ARBA00008343"/>
    </source>
</evidence>
<evidence type="ECO:0000256" key="2">
    <source>
        <dbReference type="ARBA" id="ARBA00001966"/>
    </source>
</evidence>
<reference evidence="17" key="2">
    <citation type="submission" date="2019-02" db="EMBL/GenBank/DDBJ databases">
        <title>Granulicella sibirica sp. nov., a psychrotolerant acidobacterium isolated from an organic soil layer in forested tundra, West Siberia.</title>
        <authorList>
            <person name="Oshkin I.Y."/>
            <person name="Kulichevskaya I.S."/>
            <person name="Rijpstra W.I.C."/>
            <person name="Sinninghe Damste J.S."/>
            <person name="Rakitin A.L."/>
            <person name="Ravin N.V."/>
            <person name="Dedysh S.N."/>
        </authorList>
    </citation>
    <scope>NUCLEOTIDE SEQUENCE [LARGE SCALE GENOMIC DNA]</scope>
    <source>
        <strain evidence="17">AF10</strain>
    </source>
</reference>
<dbReference type="InterPro" id="IPR003265">
    <property type="entry name" value="HhH-GPD_domain"/>
</dbReference>
<keyword evidence="10" id="KW-0378">Hydrolase</keyword>
<evidence type="ECO:0000256" key="10">
    <source>
        <dbReference type="ARBA" id="ARBA00022801"/>
    </source>
</evidence>
<dbReference type="EMBL" id="RDSM01000001">
    <property type="protein sequence ID" value="RXH58581.1"/>
    <property type="molecule type" value="Genomic_DNA"/>
</dbReference>
<dbReference type="InterPro" id="IPR023170">
    <property type="entry name" value="HhH_base_excis_C"/>
</dbReference>
<dbReference type="InterPro" id="IPR011257">
    <property type="entry name" value="DNA_glycosylase"/>
</dbReference>
<dbReference type="Gene3D" id="1.10.1670.10">
    <property type="entry name" value="Helix-hairpin-Helix base-excision DNA repair enzymes (C-terminal)"/>
    <property type="match status" value="1"/>
</dbReference>
<dbReference type="Proteomes" id="UP000289437">
    <property type="component" value="Unassembled WGS sequence"/>
</dbReference>
<dbReference type="EC" id="3.2.2.31" evidence="5"/>
<dbReference type="InterPro" id="IPR015797">
    <property type="entry name" value="NUDIX_hydrolase-like_dom_sf"/>
</dbReference>
<comment type="similarity">
    <text evidence="4">Belongs to the Nth/MutY family.</text>
</comment>
<evidence type="ECO:0000259" key="15">
    <source>
        <dbReference type="SMART" id="SM00478"/>
    </source>
</evidence>
<dbReference type="GO" id="GO:0000701">
    <property type="term" value="F:purine-specific mismatch base pair DNA N-glycosylase activity"/>
    <property type="evidence" value="ECO:0007669"/>
    <property type="project" value="UniProtKB-EC"/>
</dbReference>
<proteinExistence type="inferred from homology"/>
<dbReference type="FunFam" id="1.10.340.30:FF:000002">
    <property type="entry name" value="Adenine DNA glycosylase"/>
    <property type="match status" value="1"/>
</dbReference>
<evidence type="ECO:0000256" key="13">
    <source>
        <dbReference type="ARBA" id="ARBA00023204"/>
    </source>
</evidence>
<dbReference type="Gene3D" id="1.10.340.30">
    <property type="entry name" value="Hypothetical protein, domain 2"/>
    <property type="match status" value="1"/>
</dbReference>
<evidence type="ECO:0000256" key="1">
    <source>
        <dbReference type="ARBA" id="ARBA00000843"/>
    </source>
</evidence>
<evidence type="ECO:0000256" key="9">
    <source>
        <dbReference type="ARBA" id="ARBA00022763"/>
    </source>
</evidence>
<dbReference type="GO" id="GO:0034039">
    <property type="term" value="F:8-oxo-7,8-dihydroguanine DNA N-glycosylase activity"/>
    <property type="evidence" value="ECO:0007669"/>
    <property type="project" value="TreeGrafter"/>
</dbReference>
<evidence type="ECO:0000256" key="5">
    <source>
        <dbReference type="ARBA" id="ARBA00012045"/>
    </source>
</evidence>
<keyword evidence="14" id="KW-0326">Glycosidase</keyword>
<keyword evidence="17" id="KW-1185">Reference proteome</keyword>
<dbReference type="CDD" id="cd00056">
    <property type="entry name" value="ENDO3c"/>
    <property type="match status" value="1"/>
</dbReference>
<protein>
    <recommendedName>
        <fullName evidence="6">Adenine DNA glycosylase</fullName>
        <ecNumber evidence="5">3.2.2.31</ecNumber>
    </recommendedName>
</protein>
<evidence type="ECO:0000256" key="11">
    <source>
        <dbReference type="ARBA" id="ARBA00023004"/>
    </source>
</evidence>
<comment type="caution">
    <text evidence="16">The sequence shown here is derived from an EMBL/GenBank/DDBJ whole genome shotgun (WGS) entry which is preliminary data.</text>
</comment>
<feature type="domain" description="HhH-GPD" evidence="15">
    <location>
        <begin position="55"/>
        <end position="206"/>
    </location>
</feature>
<evidence type="ECO:0000256" key="3">
    <source>
        <dbReference type="ARBA" id="ARBA00002933"/>
    </source>
</evidence>
<dbReference type="SUPFAM" id="SSF55811">
    <property type="entry name" value="Nudix"/>
    <property type="match status" value="1"/>
</dbReference>
<keyword evidence="7" id="KW-0004">4Fe-4S</keyword>
<dbReference type="InterPro" id="IPR044298">
    <property type="entry name" value="MIG/MutY"/>
</dbReference>
<name>A0A4Q0TAB6_9BACT</name>
<keyword evidence="12" id="KW-0411">Iron-sulfur</keyword>
<organism evidence="16 17">
    <name type="scientific">Granulicella sibirica</name>
    <dbReference type="NCBI Taxonomy" id="2479048"/>
    <lineage>
        <taxon>Bacteria</taxon>
        <taxon>Pseudomonadati</taxon>
        <taxon>Acidobacteriota</taxon>
        <taxon>Terriglobia</taxon>
        <taxon>Terriglobales</taxon>
        <taxon>Acidobacteriaceae</taxon>
        <taxon>Granulicella</taxon>
    </lineage>
</organism>
<comment type="cofactor">
    <cofactor evidence="2">
        <name>[4Fe-4S] cluster</name>
        <dbReference type="ChEBI" id="CHEBI:49883"/>
    </cofactor>
</comment>
<accession>A0A4Q0TAB6</accession>
<dbReference type="AlphaFoldDB" id="A0A4Q0TAB6"/>
<dbReference type="PANTHER" id="PTHR42944">
    <property type="entry name" value="ADENINE DNA GLYCOSYLASE"/>
    <property type="match status" value="1"/>
</dbReference>